<keyword evidence="1" id="KW-0805">Transcription regulation</keyword>
<sequence length="256" mass="28272">MTTTAQRREHIIEHIQTHGTGRVEDFSSEFGVSKVTIRNDLRLLEKQGCVERVYGGATLNKQFAFDRSLKIKGKINTNIKAQIAREALKLIQPGENIILDSGSTTEQIALNLSDDVSLVVFTNAINIAYHLASYPKVEVIIAGGTMRQDSFSIHGANAESHLSQYRFDKVFLGVDGFELESGITTPHKGEAQLNRIMCRVAKQVIAVTDSSKFKQKSFCIITAAQNIDILITDQGIPSHYKSSLEQHGVTVIIADE</sequence>
<dbReference type="GO" id="GO:0003700">
    <property type="term" value="F:DNA-binding transcription factor activity"/>
    <property type="evidence" value="ECO:0007669"/>
    <property type="project" value="InterPro"/>
</dbReference>
<gene>
    <name evidence="5" type="primary">agaR</name>
    <name evidence="5" type="ORF">VTAP4600_A3212</name>
</gene>
<dbReference type="GO" id="GO:0003677">
    <property type="term" value="F:DNA binding"/>
    <property type="evidence" value="ECO:0007669"/>
    <property type="project" value="UniProtKB-KW"/>
</dbReference>
<dbReference type="Pfam" id="PF00455">
    <property type="entry name" value="DeoRC"/>
    <property type="match status" value="1"/>
</dbReference>
<dbReference type="PANTHER" id="PTHR30363:SF44">
    <property type="entry name" value="AGA OPERON TRANSCRIPTIONAL REPRESSOR-RELATED"/>
    <property type="match status" value="1"/>
</dbReference>
<dbReference type="InterPro" id="IPR037171">
    <property type="entry name" value="NagB/RpiA_transferase-like"/>
</dbReference>
<dbReference type="InterPro" id="IPR018356">
    <property type="entry name" value="Tscrpt_reg_HTH_DeoR_CS"/>
</dbReference>
<reference evidence="5 6" key="1">
    <citation type="submission" date="2017-10" db="EMBL/GenBank/DDBJ databases">
        <authorList>
            <person name="Banno H."/>
            <person name="Chua N.-H."/>
        </authorList>
    </citation>
    <scope>NUCLEOTIDE SEQUENCE [LARGE SCALE GENOMIC DNA]</scope>
    <source>
        <strain evidence="5">Vibrio tapetis CECT4600</strain>
    </source>
</reference>
<dbReference type="EMBL" id="LT960611">
    <property type="protein sequence ID" value="SON51178.1"/>
    <property type="molecule type" value="Genomic_DNA"/>
</dbReference>
<keyword evidence="2 5" id="KW-0238">DNA-binding</keyword>
<dbReference type="SUPFAM" id="SSF100950">
    <property type="entry name" value="NagB/RpiA/CoA transferase-like"/>
    <property type="match status" value="1"/>
</dbReference>
<accession>A0A2N8ZH01</accession>
<dbReference type="PANTHER" id="PTHR30363">
    <property type="entry name" value="HTH-TYPE TRANSCRIPTIONAL REGULATOR SRLR-RELATED"/>
    <property type="match status" value="1"/>
</dbReference>
<keyword evidence="3" id="KW-0804">Transcription</keyword>
<dbReference type="SMART" id="SM00420">
    <property type="entry name" value="HTH_DEOR"/>
    <property type="match status" value="1"/>
</dbReference>
<dbReference type="InterPro" id="IPR036388">
    <property type="entry name" value="WH-like_DNA-bd_sf"/>
</dbReference>
<evidence type="ECO:0000256" key="2">
    <source>
        <dbReference type="ARBA" id="ARBA00023125"/>
    </source>
</evidence>
<dbReference type="PROSITE" id="PS00894">
    <property type="entry name" value="HTH_DEOR_1"/>
    <property type="match status" value="1"/>
</dbReference>
<proteinExistence type="predicted"/>
<dbReference type="SMART" id="SM01134">
    <property type="entry name" value="DeoRC"/>
    <property type="match status" value="1"/>
</dbReference>
<dbReference type="InterPro" id="IPR047779">
    <property type="entry name" value="AgaR-like"/>
</dbReference>
<dbReference type="InterPro" id="IPR014036">
    <property type="entry name" value="DeoR-like_C"/>
</dbReference>
<evidence type="ECO:0000256" key="3">
    <source>
        <dbReference type="ARBA" id="ARBA00023163"/>
    </source>
</evidence>
<dbReference type="OrthoDB" id="5685843at2"/>
<dbReference type="NCBIfam" id="NF040755">
    <property type="entry name" value="AgaR"/>
    <property type="match status" value="1"/>
</dbReference>
<organism evidence="5 6">
    <name type="scientific">Vibrio tapetis subsp. tapetis</name>
    <dbReference type="NCBI Taxonomy" id="1671868"/>
    <lineage>
        <taxon>Bacteria</taxon>
        <taxon>Pseudomonadati</taxon>
        <taxon>Pseudomonadota</taxon>
        <taxon>Gammaproteobacteria</taxon>
        <taxon>Vibrionales</taxon>
        <taxon>Vibrionaceae</taxon>
        <taxon>Vibrio</taxon>
    </lineage>
</organism>
<evidence type="ECO:0000313" key="6">
    <source>
        <dbReference type="Proteomes" id="UP000235828"/>
    </source>
</evidence>
<dbReference type="InterPro" id="IPR001034">
    <property type="entry name" value="DeoR_HTH"/>
</dbReference>
<keyword evidence="6" id="KW-1185">Reference proteome</keyword>
<dbReference type="InterPro" id="IPR036390">
    <property type="entry name" value="WH_DNA-bd_sf"/>
</dbReference>
<dbReference type="PROSITE" id="PS51000">
    <property type="entry name" value="HTH_DEOR_2"/>
    <property type="match status" value="1"/>
</dbReference>
<name>A0A2N8ZH01_9VIBR</name>
<dbReference type="SUPFAM" id="SSF46785">
    <property type="entry name" value="Winged helix' DNA-binding domain"/>
    <property type="match status" value="1"/>
</dbReference>
<dbReference type="Gene3D" id="3.40.50.1360">
    <property type="match status" value="1"/>
</dbReference>
<evidence type="ECO:0000259" key="4">
    <source>
        <dbReference type="PROSITE" id="PS51000"/>
    </source>
</evidence>
<dbReference type="Pfam" id="PF08220">
    <property type="entry name" value="HTH_DeoR"/>
    <property type="match status" value="1"/>
</dbReference>
<dbReference type="InterPro" id="IPR050313">
    <property type="entry name" value="Carb_Metab_HTH_regulators"/>
</dbReference>
<dbReference type="KEGG" id="vta:A3212"/>
<dbReference type="Proteomes" id="UP000235828">
    <property type="component" value="Chromosome A"/>
</dbReference>
<dbReference type="RefSeq" id="WP_102523547.1">
    <property type="nucleotide sequence ID" value="NZ_LT960611.1"/>
</dbReference>
<dbReference type="AlphaFoldDB" id="A0A2N8ZH01"/>
<dbReference type="Gene3D" id="1.10.10.10">
    <property type="entry name" value="Winged helix-like DNA-binding domain superfamily/Winged helix DNA-binding domain"/>
    <property type="match status" value="1"/>
</dbReference>
<evidence type="ECO:0000313" key="5">
    <source>
        <dbReference type="EMBL" id="SON51178.1"/>
    </source>
</evidence>
<protein>
    <submittedName>
        <fullName evidence="5">DNA-binding transcriptional dual regulator</fullName>
    </submittedName>
</protein>
<feature type="domain" description="HTH deoR-type" evidence="4">
    <location>
        <begin position="4"/>
        <end position="59"/>
    </location>
</feature>
<evidence type="ECO:0000256" key="1">
    <source>
        <dbReference type="ARBA" id="ARBA00023015"/>
    </source>
</evidence>